<dbReference type="RefSeq" id="WP_207688131.1">
    <property type="nucleotide sequence ID" value="NZ_CP061799.1"/>
</dbReference>
<dbReference type="EMBL" id="CP061799">
    <property type="protein sequence ID" value="QTA82171.1"/>
    <property type="molecule type" value="Genomic_DNA"/>
</dbReference>
<dbReference type="InterPro" id="IPR023346">
    <property type="entry name" value="Lysozyme-like_dom_sf"/>
</dbReference>
<dbReference type="Pfam" id="PF19489">
    <property type="entry name" value="SLT_4"/>
    <property type="match status" value="1"/>
</dbReference>
<proteinExistence type="predicted"/>
<sequence>MRKIKTAVFFMVLSFIWGCTPGTPRFKNDICRIFKQKPKWYNHAVESYEKWDIPIPIMMAIMYKESGFTADIRPARTTCFFIFPGPRPSSAYGYAQAIDSTWKDYQKYTGNPWASRDDFKDAISFIGWYCKLSGTRCGISRNDAYNLYLAYHEGHQGFNRRYYIKKPGVKKAARVVSLQAGRYEKQFESCKNKFAKPGRGCCLWPF</sequence>
<protein>
    <submittedName>
        <fullName evidence="2">Lysozyme-like domain-containing protein</fullName>
    </submittedName>
</protein>
<name>A0A975BAX5_9BACT</name>
<dbReference type="Gene3D" id="1.10.530.10">
    <property type="match status" value="1"/>
</dbReference>
<evidence type="ECO:0000313" key="2">
    <source>
        <dbReference type="EMBL" id="QTA82171.1"/>
    </source>
</evidence>
<gene>
    <name evidence="2" type="ORF">dnl_45400</name>
</gene>
<accession>A0A975BAX5</accession>
<dbReference type="AlphaFoldDB" id="A0A975BAX5"/>
<dbReference type="SUPFAM" id="SSF53955">
    <property type="entry name" value="Lysozyme-like"/>
    <property type="match status" value="1"/>
</dbReference>
<dbReference type="Proteomes" id="UP000663720">
    <property type="component" value="Chromosome"/>
</dbReference>
<evidence type="ECO:0000259" key="1">
    <source>
        <dbReference type="Pfam" id="PF19489"/>
    </source>
</evidence>
<dbReference type="InterPro" id="IPR045795">
    <property type="entry name" value="SLT_4"/>
</dbReference>
<organism evidence="2 3">
    <name type="scientific">Desulfonema limicola</name>
    <dbReference type="NCBI Taxonomy" id="45656"/>
    <lineage>
        <taxon>Bacteria</taxon>
        <taxon>Pseudomonadati</taxon>
        <taxon>Thermodesulfobacteriota</taxon>
        <taxon>Desulfobacteria</taxon>
        <taxon>Desulfobacterales</taxon>
        <taxon>Desulfococcaceae</taxon>
        <taxon>Desulfonema</taxon>
    </lineage>
</organism>
<feature type="domain" description="Transglycosylase SLT" evidence="1">
    <location>
        <begin position="8"/>
        <end position="190"/>
    </location>
</feature>
<keyword evidence="3" id="KW-1185">Reference proteome</keyword>
<dbReference type="KEGG" id="dli:dnl_45400"/>
<dbReference type="CDD" id="cd00442">
    <property type="entry name" value="Lyz-like"/>
    <property type="match status" value="1"/>
</dbReference>
<evidence type="ECO:0000313" key="3">
    <source>
        <dbReference type="Proteomes" id="UP000663720"/>
    </source>
</evidence>
<reference evidence="2" key="1">
    <citation type="journal article" date="2021" name="Microb. Physiol.">
        <title>Proteogenomic Insights into the Physiology of Marine, Sulfate-Reducing, Filamentous Desulfonema limicola and Desulfonema magnum.</title>
        <authorList>
            <person name="Schnaars V."/>
            <person name="Wohlbrand L."/>
            <person name="Scheve S."/>
            <person name="Hinrichs C."/>
            <person name="Reinhardt R."/>
            <person name="Rabus R."/>
        </authorList>
    </citation>
    <scope>NUCLEOTIDE SEQUENCE</scope>
    <source>
        <strain evidence="2">5ac10</strain>
    </source>
</reference>